<keyword evidence="5 18" id="KW-1090">Inhibition of host innate immune response by virus</keyword>
<keyword evidence="4 18" id="KW-0945">Host-virus interaction</keyword>
<dbReference type="GO" id="GO:0052170">
    <property type="term" value="P:symbiont-mediated suppression of host innate immune response"/>
    <property type="evidence" value="ECO:0007669"/>
    <property type="project" value="UniProtKB-KW"/>
</dbReference>
<keyword evidence="11 18" id="KW-0238">DNA-binding</keyword>
<evidence type="ECO:0000256" key="14">
    <source>
        <dbReference type="ARBA" id="ARBA00023200"/>
    </source>
</evidence>
<keyword evidence="15" id="KW-0922">Interferon antiviral system evasion</keyword>
<evidence type="ECO:0000256" key="3">
    <source>
        <dbReference type="ARBA" id="ARBA00022562"/>
    </source>
</evidence>
<keyword evidence="9 18" id="KW-0862">Zinc</keyword>
<keyword evidence="6 18" id="KW-0479">Metal-binding</keyword>
<comment type="subcellular location">
    <subcellularLocation>
        <location evidence="18">Host cytoplasm</location>
    </subcellularLocation>
    <subcellularLocation>
        <location evidence="18">Host nucleus</location>
    </subcellularLocation>
    <text evidence="18">Predominantly found in the host nucleus.</text>
</comment>
<gene>
    <name evidence="18 20" type="primary">E7</name>
</gene>
<dbReference type="Pfam" id="PF00527">
    <property type="entry name" value="E7"/>
    <property type="match status" value="1"/>
</dbReference>
<keyword evidence="17 18" id="KW-1078">G1/S host cell cycle checkpoint dysregulation by virus</keyword>
<proteinExistence type="inferred from homology"/>
<dbReference type="EMBL" id="MF588710">
    <property type="protein sequence ID" value="ATQ38311.1"/>
    <property type="molecule type" value="Genomic_DNA"/>
</dbReference>
<comment type="domain">
    <text evidence="18">The E7 terminal domain is an intrinsically disordered domain, whose flexibility and conformational transitions confer target adaptability to the oncoprotein. It allows adaptation to a variety of protein targets and exposes the PEST degradation sequence that regulates its turnover in the cell.</text>
</comment>
<comment type="similarity">
    <text evidence="18 19">Belongs to the papillomaviridae E7 protein family.</text>
</comment>
<dbReference type="InterPro" id="IPR000148">
    <property type="entry name" value="Papilloma_E7"/>
</dbReference>
<evidence type="ECO:0000256" key="13">
    <source>
        <dbReference type="ARBA" id="ARBA00023163"/>
    </source>
</evidence>
<evidence type="ECO:0000256" key="8">
    <source>
        <dbReference type="ARBA" id="ARBA00022830"/>
    </source>
</evidence>
<dbReference type="GO" id="GO:0039502">
    <property type="term" value="P:symbiont-mediated suppression of host type I interferon-mediated signaling pathway"/>
    <property type="evidence" value="ECO:0007669"/>
    <property type="project" value="UniProtKB-UniRule"/>
</dbReference>
<dbReference type="GO" id="GO:0006351">
    <property type="term" value="P:DNA-templated transcription"/>
    <property type="evidence" value="ECO:0007669"/>
    <property type="project" value="UniProtKB-UniRule"/>
</dbReference>
<reference evidence="20" key="1">
    <citation type="journal article" date="2018" name="MSphere">
        <title>Metagenomic Discovery of 83 New Human Papillomavirus Types in Patients with Immunodeficiency.</title>
        <authorList>
            <person name="Pastrana D.V."/>
            <person name="Peretti A."/>
            <person name="Welch N.L."/>
            <person name="Borgogna C."/>
            <person name="Olivero C."/>
            <person name="Badolato R."/>
            <person name="Notarangelo L.D."/>
            <person name="Gariglio M."/>
            <person name="FitzGerald P.C."/>
            <person name="McIntosh C.E."/>
            <person name="Reeves J."/>
            <person name="Starrett G.J."/>
            <person name="Bliskovsky V."/>
            <person name="Velez D."/>
            <person name="Brownell I."/>
            <person name="Yarchoan R."/>
            <person name="Wyvill K.M."/>
            <person name="Uldrick T.S."/>
            <person name="Maldarelli F."/>
            <person name="Lisco A."/>
            <person name="Sereti I."/>
            <person name="Gonzalez C.M."/>
            <person name="Androphy E.J."/>
            <person name="McBride A.A."/>
            <person name="Van Doorslaer K."/>
            <person name="Garcia F."/>
            <person name="Dvoretzky I."/>
            <person name="Liu J.S."/>
            <person name="Han J."/>
            <person name="Murphy P.M."/>
            <person name="McDermott D.H."/>
            <person name="Buck C.B."/>
        </authorList>
    </citation>
    <scope>NUCLEOTIDE SEQUENCE</scope>
    <source>
        <strain evidence="20">Gamma09_w11C39</strain>
    </source>
</reference>
<dbReference type="GO" id="GO:0039645">
    <property type="term" value="P:symbiont-mediated perturbation of host cell cycle G1/S transition checkpoint"/>
    <property type="evidence" value="ECO:0007669"/>
    <property type="project" value="UniProtKB-UniRule"/>
</dbReference>
<evidence type="ECO:0000256" key="7">
    <source>
        <dbReference type="ARBA" id="ARBA00022771"/>
    </source>
</evidence>
<evidence type="ECO:0000256" key="18">
    <source>
        <dbReference type="HAMAP-Rule" id="MF_04004"/>
    </source>
</evidence>
<evidence type="ECO:0000256" key="9">
    <source>
        <dbReference type="ARBA" id="ARBA00022833"/>
    </source>
</evidence>
<dbReference type="GO" id="GO:0008270">
    <property type="term" value="F:zinc ion binding"/>
    <property type="evidence" value="ECO:0007669"/>
    <property type="project" value="UniProtKB-KW"/>
</dbReference>
<keyword evidence="7 18" id="KW-0863">Zinc-finger</keyword>
<keyword evidence="14 18" id="KW-1035">Host cytoplasm</keyword>
<keyword evidence="16 18" id="KW-0899">Viral immunoevasion</keyword>
<evidence type="ECO:0000256" key="15">
    <source>
        <dbReference type="ARBA" id="ARBA00023258"/>
    </source>
</evidence>
<comment type="subunit">
    <text evidence="18">Homodimer. Homooligomer. Interacts with host RB1; this interaction induces dissociation of RB1-E2F1 complex thereby disrupting RB1 activity. Interacts with host EP300; this interaction represses EP300 transcriptional activity. Interacts with protein E2; this interaction inhibits E7 oncogenic activity. Interacts with host TMEM173/STING; this interaction impairs the ability of TMEM173/STING to sense cytosolic DNA and promote the production of type I interferon (IFN-alpha and IFN-beta).</text>
</comment>
<dbReference type="SUPFAM" id="SSF161234">
    <property type="entry name" value="E7 C-terminal domain-like"/>
    <property type="match status" value="1"/>
</dbReference>
<protein>
    <recommendedName>
        <fullName evidence="18 19">Protein E7</fullName>
    </recommendedName>
</protein>
<dbReference type="Gene3D" id="3.30.160.330">
    <property type="match status" value="1"/>
</dbReference>
<dbReference type="GO" id="GO:0019904">
    <property type="term" value="F:protein domain specific binding"/>
    <property type="evidence" value="ECO:0007669"/>
    <property type="project" value="UniProtKB-UniRule"/>
</dbReference>
<evidence type="ECO:0000256" key="16">
    <source>
        <dbReference type="ARBA" id="ARBA00023280"/>
    </source>
</evidence>
<dbReference type="HAMAP" id="MF_04004">
    <property type="entry name" value="PPV_E7"/>
    <property type="match status" value="1"/>
</dbReference>
<evidence type="ECO:0000256" key="5">
    <source>
        <dbReference type="ARBA" id="ARBA00022632"/>
    </source>
</evidence>
<evidence type="ECO:0000256" key="10">
    <source>
        <dbReference type="ARBA" id="ARBA00023015"/>
    </source>
</evidence>
<evidence type="ECO:0000256" key="19">
    <source>
        <dbReference type="PIRNR" id="PIRNR003407"/>
    </source>
</evidence>
<keyword evidence="10 18" id="KW-0805">Transcription regulation</keyword>
<keyword evidence="2 18" id="KW-0244">Early protein</keyword>
<evidence type="ECO:0000256" key="11">
    <source>
        <dbReference type="ARBA" id="ARBA00023125"/>
    </source>
</evidence>
<keyword evidence="3 18" id="KW-1048">Host nucleus</keyword>
<dbReference type="GO" id="GO:0003677">
    <property type="term" value="F:DNA binding"/>
    <property type="evidence" value="ECO:0007669"/>
    <property type="project" value="UniProtKB-UniRule"/>
</dbReference>
<keyword evidence="13 18" id="KW-0804">Transcription</keyword>
<organism evidence="20">
    <name type="scientific">Gammapapillomavirus 9</name>
    <dbReference type="NCBI Taxonomy" id="1175851"/>
    <lineage>
        <taxon>Viruses</taxon>
        <taxon>Monodnaviria</taxon>
        <taxon>Shotokuvirae</taxon>
        <taxon>Cossaviricota</taxon>
        <taxon>Papovaviricetes</taxon>
        <taxon>Zurhausenvirales</taxon>
        <taxon>Papillomaviridae</taxon>
        <taxon>Firstpapillomavirinae</taxon>
        <taxon>Gammapapillomavirus</taxon>
    </lineage>
</organism>
<dbReference type="PIRSF" id="PIRSF003407">
    <property type="entry name" value="Papvi_E7"/>
    <property type="match status" value="1"/>
</dbReference>
<evidence type="ECO:0000256" key="17">
    <source>
        <dbReference type="ARBA" id="ARBA00023309"/>
    </source>
</evidence>
<dbReference type="GO" id="GO:0030430">
    <property type="term" value="C:host cell cytoplasm"/>
    <property type="evidence" value="ECO:0007669"/>
    <property type="project" value="UniProtKB-SubCell"/>
</dbReference>
<evidence type="ECO:0000256" key="6">
    <source>
        <dbReference type="ARBA" id="ARBA00022723"/>
    </source>
</evidence>
<dbReference type="GO" id="GO:0042025">
    <property type="term" value="C:host cell nucleus"/>
    <property type="evidence" value="ECO:0007669"/>
    <property type="project" value="UniProtKB-SubCell"/>
</dbReference>
<comment type="caution">
    <text evidence="18">Lacks conserved residue(s) required for the propagation of feature annotation.</text>
</comment>
<name>A0A2D2ALJ9_9PAPI</name>
<accession>A0A2D2ALJ9</accession>
<feature type="short sequence motif" description="Nuclear export signal" evidence="18">
    <location>
        <begin position="68"/>
        <end position="76"/>
    </location>
</feature>
<evidence type="ECO:0000256" key="12">
    <source>
        <dbReference type="ARBA" id="ARBA00023159"/>
    </source>
</evidence>
<sequence length="98" mass="10771">MQGKAVTIKDIELHLEELVLPLNLLSNESLSLDDEPEEEHLSPFKVDSCCKNCNRCIRICVAATTGAICVLEQLLLSSDLSFLCPGCSRSVVRHGRTT</sequence>
<comment type="PTM">
    <text evidence="18">Highly phosphorylated.</text>
</comment>
<comment type="function">
    <text evidence="19">E7 protein has both transforming and trans-activating activities.</text>
</comment>
<dbReference type="Proteomes" id="UP000289776">
    <property type="component" value="Segment"/>
</dbReference>
<keyword evidence="1 18" id="KW-1121">Modulation of host cell cycle by virus</keyword>
<evidence type="ECO:0000313" key="20">
    <source>
        <dbReference type="EMBL" id="ATQ38311.1"/>
    </source>
</evidence>
<keyword evidence="12 18" id="KW-0010">Activator</keyword>
<evidence type="ECO:0000256" key="4">
    <source>
        <dbReference type="ARBA" id="ARBA00022581"/>
    </source>
</evidence>
<evidence type="ECO:0000256" key="1">
    <source>
        <dbReference type="ARBA" id="ARBA00022504"/>
    </source>
</evidence>
<evidence type="ECO:0000256" key="2">
    <source>
        <dbReference type="ARBA" id="ARBA00022518"/>
    </source>
</evidence>
<dbReference type="GO" id="GO:0003700">
    <property type="term" value="F:DNA-binding transcription factor activity"/>
    <property type="evidence" value="ECO:0007669"/>
    <property type="project" value="UniProtKB-UniRule"/>
</dbReference>
<comment type="function">
    <text evidence="18">Plays a role in viral genome replication by driving entry of quiescent cells into the cell cycle. Stimulation of progression from G1 to S phase allows the virus to efficiently use the cellular DNA replicating machinery to achieve viral genome replication. E7 protein has both transforming and trans-activating activities. Induces the disassembly of the E2F1 transcription factor from RB1, with subsequent transcriptional activation of E2F1-regulated S-phase genes. Interferes with host histone deacetylation mediated by HDAC1 and HDAC2, leading to transcription activation. Plays also a role in the inhibition of both antiviral and antiproliferative functions of host interferon alpha. Interaction with host TMEM173/STING impairs the ability of TMEM173/STING to sense cytosolic DNA and promote the production of type I interferon (IFN-alpha and IFN-beta).</text>
</comment>
<keyword evidence="8 18" id="KW-1114">Inhibition of host interferon signaling pathway by virus</keyword>